<keyword evidence="3" id="KW-1185">Reference proteome</keyword>
<evidence type="ECO:0000313" key="3">
    <source>
        <dbReference type="Proteomes" id="UP001177003"/>
    </source>
</evidence>
<organism evidence="2 3">
    <name type="scientific">Lactuca saligna</name>
    <name type="common">Willowleaf lettuce</name>
    <dbReference type="NCBI Taxonomy" id="75948"/>
    <lineage>
        <taxon>Eukaryota</taxon>
        <taxon>Viridiplantae</taxon>
        <taxon>Streptophyta</taxon>
        <taxon>Embryophyta</taxon>
        <taxon>Tracheophyta</taxon>
        <taxon>Spermatophyta</taxon>
        <taxon>Magnoliopsida</taxon>
        <taxon>eudicotyledons</taxon>
        <taxon>Gunneridae</taxon>
        <taxon>Pentapetalae</taxon>
        <taxon>asterids</taxon>
        <taxon>campanulids</taxon>
        <taxon>Asterales</taxon>
        <taxon>Asteraceae</taxon>
        <taxon>Cichorioideae</taxon>
        <taxon>Cichorieae</taxon>
        <taxon>Lactucinae</taxon>
        <taxon>Lactuca</taxon>
    </lineage>
</organism>
<feature type="transmembrane region" description="Helical" evidence="1">
    <location>
        <begin position="90"/>
        <end position="108"/>
    </location>
</feature>
<reference evidence="2" key="1">
    <citation type="submission" date="2023-04" db="EMBL/GenBank/DDBJ databases">
        <authorList>
            <person name="Vijverberg K."/>
            <person name="Xiong W."/>
            <person name="Schranz E."/>
        </authorList>
    </citation>
    <scope>NUCLEOTIDE SEQUENCE</scope>
</reference>
<evidence type="ECO:0000256" key="1">
    <source>
        <dbReference type="SAM" id="Phobius"/>
    </source>
</evidence>
<dbReference type="AlphaFoldDB" id="A0AA36EDQ9"/>
<evidence type="ECO:0000313" key="2">
    <source>
        <dbReference type="EMBL" id="CAI9290035.1"/>
    </source>
</evidence>
<accession>A0AA36EDQ9</accession>
<proteinExistence type="predicted"/>
<name>A0AA36EDQ9_LACSI</name>
<sequence length="109" mass="11852">MHLLSSAPSSPGDVLVIPDDDVKQSEGVEGGLHQPIILISLGTGVSPPSSRGSPERLFHGPSVVGALRNAPVFVPGWSLRFDCRLSVRSVAWDFLVMLFLLPPWIIWIR</sequence>
<gene>
    <name evidence="2" type="ORF">LSALG_LOCUS29247</name>
</gene>
<dbReference type="Proteomes" id="UP001177003">
    <property type="component" value="Chromosome 6"/>
</dbReference>
<protein>
    <submittedName>
        <fullName evidence="2">Uncharacterized protein</fullName>
    </submittedName>
</protein>
<keyword evidence="1" id="KW-0472">Membrane</keyword>
<keyword evidence="1" id="KW-1133">Transmembrane helix</keyword>
<dbReference type="EMBL" id="OX465082">
    <property type="protein sequence ID" value="CAI9290035.1"/>
    <property type="molecule type" value="Genomic_DNA"/>
</dbReference>
<keyword evidence="1" id="KW-0812">Transmembrane</keyword>